<accession>A0A392U5I7</accession>
<organism evidence="2 3">
    <name type="scientific">Trifolium medium</name>
    <dbReference type="NCBI Taxonomy" id="97028"/>
    <lineage>
        <taxon>Eukaryota</taxon>
        <taxon>Viridiplantae</taxon>
        <taxon>Streptophyta</taxon>
        <taxon>Embryophyta</taxon>
        <taxon>Tracheophyta</taxon>
        <taxon>Spermatophyta</taxon>
        <taxon>Magnoliopsida</taxon>
        <taxon>eudicotyledons</taxon>
        <taxon>Gunneridae</taxon>
        <taxon>Pentapetalae</taxon>
        <taxon>rosids</taxon>
        <taxon>fabids</taxon>
        <taxon>Fabales</taxon>
        <taxon>Fabaceae</taxon>
        <taxon>Papilionoideae</taxon>
        <taxon>50 kb inversion clade</taxon>
        <taxon>NPAAA clade</taxon>
        <taxon>Hologalegina</taxon>
        <taxon>IRL clade</taxon>
        <taxon>Trifolieae</taxon>
        <taxon>Trifolium</taxon>
    </lineage>
</organism>
<evidence type="ECO:0000256" key="1">
    <source>
        <dbReference type="SAM" id="MobiDB-lite"/>
    </source>
</evidence>
<evidence type="ECO:0000313" key="2">
    <source>
        <dbReference type="EMBL" id="MCI68057.1"/>
    </source>
</evidence>
<dbReference type="EMBL" id="LXQA010729888">
    <property type="protein sequence ID" value="MCI68057.1"/>
    <property type="molecule type" value="Genomic_DNA"/>
</dbReference>
<feature type="non-terminal residue" evidence="2">
    <location>
        <position position="79"/>
    </location>
</feature>
<dbReference type="AlphaFoldDB" id="A0A392U5I7"/>
<feature type="region of interest" description="Disordered" evidence="1">
    <location>
        <begin position="1"/>
        <end position="33"/>
    </location>
</feature>
<feature type="non-terminal residue" evidence="2">
    <location>
        <position position="1"/>
    </location>
</feature>
<evidence type="ECO:0000313" key="3">
    <source>
        <dbReference type="Proteomes" id="UP000265520"/>
    </source>
</evidence>
<keyword evidence="3" id="KW-1185">Reference proteome</keyword>
<dbReference type="Proteomes" id="UP000265520">
    <property type="component" value="Unassembled WGS sequence"/>
</dbReference>
<comment type="caution">
    <text evidence="2">The sequence shown here is derived from an EMBL/GenBank/DDBJ whole genome shotgun (WGS) entry which is preliminary data.</text>
</comment>
<feature type="region of interest" description="Disordered" evidence="1">
    <location>
        <begin position="48"/>
        <end position="79"/>
    </location>
</feature>
<reference evidence="2 3" key="1">
    <citation type="journal article" date="2018" name="Front. Plant Sci.">
        <title>Red Clover (Trifolium pratense) and Zigzag Clover (T. medium) - A Picture of Genomic Similarities and Differences.</title>
        <authorList>
            <person name="Dluhosova J."/>
            <person name="Istvanek J."/>
            <person name="Nedelnik J."/>
            <person name="Repkova J."/>
        </authorList>
    </citation>
    <scope>NUCLEOTIDE SEQUENCE [LARGE SCALE GENOMIC DNA]</scope>
    <source>
        <strain evidence="3">cv. 10/8</strain>
        <tissue evidence="2">Leaf</tissue>
    </source>
</reference>
<name>A0A392U5I7_9FABA</name>
<protein>
    <submittedName>
        <fullName evidence="2">Uncharacterized protein</fullName>
    </submittedName>
</protein>
<sequence>ALEEAGGRLKRRRVARAQPQPEPQGDPEPEPEDIDVVESVAEDIDGEELGEADFQEAEDTVEEAVGGKKGKKLEGPSWT</sequence>
<proteinExistence type="predicted"/>
<feature type="compositionally biased region" description="Acidic residues" evidence="1">
    <location>
        <begin position="48"/>
        <end position="62"/>
    </location>
</feature>